<protein>
    <submittedName>
        <fullName evidence="1">Uncharacterized protein</fullName>
    </submittedName>
</protein>
<name>A0A645D0U7_9ZZZZ</name>
<reference evidence="1" key="1">
    <citation type="submission" date="2019-08" db="EMBL/GenBank/DDBJ databases">
        <authorList>
            <person name="Kucharzyk K."/>
            <person name="Murdoch R.W."/>
            <person name="Higgins S."/>
            <person name="Loffler F."/>
        </authorList>
    </citation>
    <scope>NUCLEOTIDE SEQUENCE</scope>
</reference>
<dbReference type="AlphaFoldDB" id="A0A645D0U7"/>
<dbReference type="EMBL" id="VSSQ01031705">
    <property type="protein sequence ID" value="MPM82703.1"/>
    <property type="molecule type" value="Genomic_DNA"/>
</dbReference>
<proteinExistence type="predicted"/>
<comment type="caution">
    <text evidence="1">The sequence shown here is derived from an EMBL/GenBank/DDBJ whole genome shotgun (WGS) entry which is preliminary data.</text>
</comment>
<evidence type="ECO:0000313" key="1">
    <source>
        <dbReference type="EMBL" id="MPM82703.1"/>
    </source>
</evidence>
<accession>A0A645D0U7</accession>
<sequence length="96" mass="10119">MEVPYCVDHSSIGGSGRNLGQGGIEDGIDILSLERLGYGCCNECSSLKPLPVVGNRGSYPCITGCILAILGKEKAPGIDENLASNLFGQCLSVYFY</sequence>
<organism evidence="1">
    <name type="scientific">bioreactor metagenome</name>
    <dbReference type="NCBI Taxonomy" id="1076179"/>
    <lineage>
        <taxon>unclassified sequences</taxon>
        <taxon>metagenomes</taxon>
        <taxon>ecological metagenomes</taxon>
    </lineage>
</organism>
<gene>
    <name evidence="1" type="ORF">SDC9_129765</name>
</gene>